<name>A0AB39V8V1_9FUSO</name>
<dbReference type="Gene3D" id="2.160.20.10">
    <property type="entry name" value="Single-stranded right-handed beta-helix, Pectin lyase-like"/>
    <property type="match status" value="1"/>
</dbReference>
<proteinExistence type="predicted"/>
<organism evidence="2">
    <name type="scientific">Leptotrichia alba</name>
    <dbReference type="NCBI Taxonomy" id="3239304"/>
    <lineage>
        <taxon>Bacteria</taxon>
        <taxon>Fusobacteriati</taxon>
        <taxon>Fusobacteriota</taxon>
        <taxon>Fusobacteriia</taxon>
        <taxon>Fusobacteriales</taxon>
        <taxon>Leptotrichiaceae</taxon>
        <taxon>Leptotrichia</taxon>
    </lineage>
</organism>
<geneLocation type="plasmid" evidence="2">
    <name>unnamed2</name>
</geneLocation>
<sequence length="3081" mass="328623">MNVILSNENGIYLNGAGTINIKNFIPTTGRVKLKDGDVIGIDVEKGRVVIGANGFDATNTDYVNVIAKAMELQGNLVGNKVDVTLGENTVDSSGTVTSKNGINSVAIDASNLGSMYAGQIKIVSTDKGAGVNSSGLIYSRDTKLEITADGKINVAKIKGDGIEISGTEYAQSELASSDRGINVNASKIKLSGETQAAGDINLNGNTQNNSKIYSEGNFNTRSLLNTGDINVAGNFKADDFKNVLAAVNTGGNLNVKNLENSGSIQVSKSTGIDGKLNNSGNLTSIEKITVKNDILNSGNISTNGDLSSKNAVSSGIIVANNFTTSNLQNDGKIFTNADLKTKYFKNTGEISAVGKISSDSMVSSGSIRTNEALDISGDLNNDGTLQSAKDITVSSNIKNSGKIYAGGNLSGKDTVSSGKIVSKNLRVNDLKNDGEIFTNEDLQAKNVTNTGKIASAGNISAKDLKTSGSIKSNRKVTVSGKLENDGDLEAVEDIKVSGNVRNTKEIATNGNFSGKNVVSKGKIISKNFESHDLENDGKILADGKVKARKVKNAGEISAAGDVSTDDLKTSGKISAKNLESEDLDNDGKISSNENVKARNIKNTGEIRAVGSISGNDLKTSGKVRTNKKITVSGELENGGDLESGKSLTVSKNIRNTGKIAVNEDISGKDTQNSGNMYSKNLKIDNLKNDGKVEVGNDLKTADIENTKDITAVGKISGGNVNNSGKILTNGTLDAKNVKNIGKIAAGSDVTSQRLENSGVLATNRNITTSDSMINNGNIEGKNLDITGLEFTNSGKISANNIRARVNDTKNDGSISSANDIDLTTNTLTNTKEMLAVNSINSNNATVSNSGKMASNGKILLNNSSITNIGEILSGEIYMQNAKKFDNTGTIKGNKTVLTTDQDLNLVGNLHGESLLEISGNNITNNGNTTGVGLIKISSNDFTNNKELASNAVIIDGRENVVNNNMITGNDGKINGNSITNNDLIAFDNYLEMNAKSKVLNNKDKSIYGGNTLIIKGSEILNDEGEILGGNMDLNASKITNNVGTVQSTGDIFVTSNDFQNIGRVSNLGSYEKYYETWDNRILTENEVKTLWIDSDKDRETVTKNKGKRWMGFRARYIDKLKNRQNTSSKIPSLLLSQDENTLKQLTQTHTTIQTGTAEIPQKALKGKIKSNATTEYGKMIASGNIIINSGDVKNKDSLISGGGLVNINATNFENSVTLGNAVKLKDGVEKINYEKWKAKHGVQWKLRAYYNRDLVDGGIGYESGQPSIIEGAVVNVNAPNIIKNSIEAGNGKVLNNGGATGRALIFSNSIGINKGTGSANGVVQVAGNALLSKVNSGFNGNLQVNGSGNNSFDRAIQISGNNSVIQNIKKTGTIDVNPLLSSAMFTMNMSPSSKYLLETRSKYISLGQYYGSDYFTSRVGYSEIWDRSKRLGDAFYENQLLTRALNEKLGTSFLNGKSNQELIQSMMDNAADEKARLGLVVGQALTQDQINALNEDIIWYVSKEVNGVSVLTPQIYLSSRTRESISDDTRNRLGGINGTYVKTKDFVNDGTKWGNGGVTYVEANTVRNETTTNLLSEISGDRTFISSVGNIENIGGKIKGNEVVGLISENGNVINNTTKRKVGFNNGEFDRSWHEEIGSIGQISSNGLTFIKGNSYESTGGILNTNHLELDVNKFNVSALSLSGEDKFGKGSNNYTKYGATEHLGGEVTANSTSGRIGDLNLAGSAFIGGDTQGLKIGKVNVESVVNSYDLESKQTNKNTVSKSSTYIKSHQEENVAGNLQLSGARIEGNLTGIGSNIDLGENTFVGGKLTTDSRELHNSFYEKNTSRGFSAGISHGTASLNYGKSSSTYDEKDTINAKSNLRIGDGSVLNNGAEITATNFEYGNIQINNGDVKYGARIDTRDVKTASRSSNFGVSVGINSPIKDRIKQAAGAVSQVKNGDTAGGAMEAVNAAAGTIKGLSENITKRDGTRATMNDIEKGDFKVNNDFYVSGNIRAGFNKSKSSTASHTESAAVTTMKPLNENSSITYNNVNNITYQGTQAQGGTFIYNNVANIQKEAVELRNSYSSESSGFGVGVSAGIGSNGQIKPNGISGNVSTNRSNQNTVETVYANGNFKNVNEVHNNTGSMTLSGFNQEGGKVTGNIGKLIVESRQNTSTTTGSSSGIGVGISANGMPSSVNVSGSKTNGNRAFVDNQSSFIVGEGSDLHIGTLDNTAGIIGKEGNSKLTVDKYTGHDLQNKDEMTINGASIGVSIGNNSSRLSNIGISSENRDKQGITRNTVIGDVEIGQASGDPINRDRAKANEITKDTHSKTNVNVESQTLDYLANPEKFKQDLDIAILEGQITADGAIKKIENIVNGRKNSDIGDPEIRKFEDMKDYYLRAKTAPDIDLLVKADLSDKEVQEQLGIGGKFNPDDPNLPQKVKDRIADARKNQGKEIPYFYDKVTGKIYINENADVNTVKAGIAREWAIREQLEAGNGKENNEGKPKATVAGEIAYNEVMKRTKGQDNSGVFSGLDYGQLDENSEITADFTWKHLKKGGKALIRIGTKYFSGDKKGAEAEFNQLKKDTTRVLKRDYDDYKAGGDRRKKVVAESTQAIVTGVKHFLPKPTKSNKSSGRGKGKGNGKTSTPPKKKTDGPTLGDRLRKAGEGGLDIVTGGLTGAGGVALIGASEGVDYVTIGGSVVPSLPVKIAGGTAVVVGGNKAFHGLMKIGDAIFGNKEQVNGPSLNPLRDTVGALTKHPELYDTFEFFTEIGVASIAPITVGGVPKTSTKNSNSNSTISGKSNSQNHNWNLNGKSGDYLDKTTRKVKVTPNITETIKNSNINASKSTNWGLGNLNSKNIMDTTVGSYLNNLNSKVNNNKSYDPTPKLDYNKPLDNSLYKGVKNTDGNYGLGRENEWNFNTWYKTPYIETGNIRKELISSSSSKLYSVVPEMHELDKGRYTFRPNETGYVKNPTAQNITNYINNTNYLGTGGKKGALNGQYMYVVDANNNIIIGNRATGMVSGLIDTDSLPHPTLIGGFNPQVQGAGIVTIQGGKIIKVDNASGHFRPDSSSLGKVEELFLNKVPDKYYDRKFEGFIPYEKE</sequence>
<dbReference type="RefSeq" id="WP_369717637.1">
    <property type="nucleotide sequence ID" value="NZ_CP165649.1"/>
</dbReference>
<dbReference type="EMBL" id="CP165649">
    <property type="protein sequence ID" value="XDU63523.1"/>
    <property type="molecule type" value="Genomic_DNA"/>
</dbReference>
<gene>
    <name evidence="2" type="ORF">AB8B28_12175</name>
</gene>
<dbReference type="InterPro" id="IPR011050">
    <property type="entry name" value="Pectin_lyase_fold/virulence"/>
</dbReference>
<feature type="region of interest" description="Disordered" evidence="1">
    <location>
        <begin position="2600"/>
        <end position="2643"/>
    </location>
</feature>
<keyword evidence="2" id="KW-0614">Plasmid</keyword>
<protein>
    <submittedName>
        <fullName evidence="2">Hemagglutination protein</fullName>
    </submittedName>
</protein>
<accession>A0AB39V8V1</accession>
<feature type="compositionally biased region" description="Low complexity" evidence="1">
    <location>
        <begin position="2766"/>
        <end position="2784"/>
    </location>
</feature>
<feature type="region of interest" description="Disordered" evidence="1">
    <location>
        <begin position="2764"/>
        <end position="2796"/>
    </location>
</feature>
<dbReference type="InterPro" id="IPR012334">
    <property type="entry name" value="Pectin_lyas_fold"/>
</dbReference>
<evidence type="ECO:0000256" key="1">
    <source>
        <dbReference type="SAM" id="MobiDB-lite"/>
    </source>
</evidence>
<reference evidence="2" key="1">
    <citation type="submission" date="2024-07" db="EMBL/GenBank/DDBJ databases">
        <authorList>
            <person name="Li X.-J."/>
            <person name="Wang X."/>
        </authorList>
    </citation>
    <scope>NUCLEOTIDE SEQUENCE</scope>
    <source>
        <strain evidence="2">HSP-536</strain>
        <plasmid evidence="2">unnamed2</plasmid>
    </source>
</reference>
<dbReference type="KEGG" id="lala:AB8B28_12175"/>
<dbReference type="SUPFAM" id="SSF51126">
    <property type="entry name" value="Pectin lyase-like"/>
    <property type="match status" value="1"/>
</dbReference>
<evidence type="ECO:0000313" key="2">
    <source>
        <dbReference type="EMBL" id="XDU63523.1"/>
    </source>
</evidence>